<dbReference type="EMBL" id="LT607412">
    <property type="protein sequence ID" value="SCE78177.1"/>
    <property type="molecule type" value="Genomic_DNA"/>
</dbReference>
<name>A0A1C4V2Q9_9ACTN</name>
<proteinExistence type="predicted"/>
<dbReference type="OrthoDB" id="9798761at2"/>
<evidence type="ECO:0000313" key="1">
    <source>
        <dbReference type="EMBL" id="SCE78177.1"/>
    </source>
</evidence>
<evidence type="ECO:0008006" key="3">
    <source>
        <dbReference type="Google" id="ProtNLM"/>
    </source>
</evidence>
<dbReference type="AlphaFoldDB" id="A0A1C4V2Q9"/>
<dbReference type="RefSeq" id="WP_089017519.1">
    <property type="nucleotide sequence ID" value="NZ_LT607412.1"/>
</dbReference>
<evidence type="ECO:0000313" key="2">
    <source>
        <dbReference type="Proteomes" id="UP000198243"/>
    </source>
</evidence>
<dbReference type="InterPro" id="IPR011856">
    <property type="entry name" value="tRNA_endonuc-like_dom_sf"/>
</dbReference>
<dbReference type="Gene3D" id="3.40.1350.10">
    <property type="match status" value="1"/>
</dbReference>
<reference evidence="2" key="1">
    <citation type="submission" date="2016-06" db="EMBL/GenBank/DDBJ databases">
        <authorList>
            <person name="Varghese N."/>
            <person name="Submissions Spin"/>
        </authorList>
    </citation>
    <scope>NUCLEOTIDE SEQUENCE [LARGE SCALE GENOMIC DNA]</scope>
    <source>
        <strain evidence="2">DSM 44875</strain>
    </source>
</reference>
<keyword evidence="2" id="KW-1185">Reference proteome</keyword>
<dbReference type="Proteomes" id="UP000198243">
    <property type="component" value="Chromosome I"/>
</dbReference>
<organism evidence="1 2">
    <name type="scientific">Micromonospora coriariae</name>
    <dbReference type="NCBI Taxonomy" id="285665"/>
    <lineage>
        <taxon>Bacteria</taxon>
        <taxon>Bacillati</taxon>
        <taxon>Actinomycetota</taxon>
        <taxon>Actinomycetes</taxon>
        <taxon>Micromonosporales</taxon>
        <taxon>Micromonosporaceae</taxon>
        <taxon>Micromonospora</taxon>
    </lineage>
</organism>
<dbReference type="GO" id="GO:0003676">
    <property type="term" value="F:nucleic acid binding"/>
    <property type="evidence" value="ECO:0007669"/>
    <property type="project" value="InterPro"/>
</dbReference>
<protein>
    <recommendedName>
        <fullName evidence="3">DUF91 domain-containing protein</fullName>
    </recommendedName>
</protein>
<gene>
    <name evidence="1" type="ORF">GA0070607_1500</name>
</gene>
<sequence>MPLYEIHGDRLRRHDVARFAALGIYERNDLQRLLRDDIAVLSPDLLVIAEEFGNWEDSRRRIDLLAVDKAGHLVVIELKRTDDGGHMELQALRYAAMVSAMSFDEVVAAFEVHLSKVRPDPDVDARTALISWLDLSDSDDAPIISSDVRILLVSADFGRELTTAVLWLNRFEGMDVRCVRLIPYEIDGRVLLDIQQVIPLPEAADYQIRVGRKVTEQERRSTDGRDWTRYHIIVDGQVLPDENKRRTVRLMIEKLVDRGVTAAAIGKVLTPGRFRPLEGEHHSDEEVQAALAEQYPGVEVSRWFTGQAMVEDGVTWVVRKMWGRNTEPTLSVLRDAFPAAGVRFQRASP</sequence>
<accession>A0A1C4V2Q9</accession>